<dbReference type="Proteomes" id="UP000231019">
    <property type="component" value="Unassembled WGS sequence"/>
</dbReference>
<protein>
    <submittedName>
        <fullName evidence="2">Uncharacterized protein</fullName>
    </submittedName>
</protein>
<dbReference type="EMBL" id="PFFQ01000023">
    <property type="protein sequence ID" value="PIW17442.1"/>
    <property type="molecule type" value="Genomic_DNA"/>
</dbReference>
<evidence type="ECO:0000256" key="1">
    <source>
        <dbReference type="SAM" id="MobiDB-lite"/>
    </source>
</evidence>
<reference evidence="2 3" key="1">
    <citation type="submission" date="2017-09" db="EMBL/GenBank/DDBJ databases">
        <title>Depth-based differentiation of microbial function through sediment-hosted aquifers and enrichment of novel symbionts in the deep terrestrial subsurface.</title>
        <authorList>
            <person name="Probst A.J."/>
            <person name="Ladd B."/>
            <person name="Jarett J.K."/>
            <person name="Geller-Mcgrath D.E."/>
            <person name="Sieber C.M."/>
            <person name="Emerson J.B."/>
            <person name="Anantharaman K."/>
            <person name="Thomas B.C."/>
            <person name="Malmstrom R."/>
            <person name="Stieglmeier M."/>
            <person name="Klingl A."/>
            <person name="Woyke T."/>
            <person name="Ryan C.M."/>
            <person name="Banfield J.F."/>
        </authorList>
    </citation>
    <scope>NUCLEOTIDE SEQUENCE [LARGE SCALE GENOMIC DNA]</scope>
    <source>
        <strain evidence="2">CG17_big_fil_post_rev_8_21_14_2_50_48_46</strain>
    </source>
</reference>
<evidence type="ECO:0000313" key="2">
    <source>
        <dbReference type="EMBL" id="PIW17442.1"/>
    </source>
</evidence>
<sequence length="87" mass="10113">MSFSEFQPPQNPNSQPNNQLRENQKLPPLQRGLGIERMQRQQKLTSQMKQHSLNLKLEHAKIVQRGQDPDLELLKAFSCEELNHPEA</sequence>
<comment type="caution">
    <text evidence="2">The sequence shown here is derived from an EMBL/GenBank/DDBJ whole genome shotgun (WGS) entry which is preliminary data.</text>
</comment>
<proteinExistence type="predicted"/>
<accession>A0A2M7G621</accession>
<gene>
    <name evidence="2" type="ORF">COW36_08055</name>
</gene>
<dbReference type="AlphaFoldDB" id="A0A2M7G621"/>
<organism evidence="2 3">
    <name type="scientific">bacterium (Candidatus Blackallbacteria) CG17_big_fil_post_rev_8_21_14_2_50_48_46</name>
    <dbReference type="NCBI Taxonomy" id="2014261"/>
    <lineage>
        <taxon>Bacteria</taxon>
        <taxon>Candidatus Blackallbacteria</taxon>
    </lineage>
</organism>
<evidence type="ECO:0000313" key="3">
    <source>
        <dbReference type="Proteomes" id="UP000231019"/>
    </source>
</evidence>
<name>A0A2M7G621_9BACT</name>
<feature type="region of interest" description="Disordered" evidence="1">
    <location>
        <begin position="1"/>
        <end position="31"/>
    </location>
</feature>